<gene>
    <name evidence="2" type="ORF">L873DRAFT_1843862</name>
</gene>
<organism evidence="2 3">
    <name type="scientific">Choiromyces venosus 120613-1</name>
    <dbReference type="NCBI Taxonomy" id="1336337"/>
    <lineage>
        <taxon>Eukaryota</taxon>
        <taxon>Fungi</taxon>
        <taxon>Dikarya</taxon>
        <taxon>Ascomycota</taxon>
        <taxon>Pezizomycotina</taxon>
        <taxon>Pezizomycetes</taxon>
        <taxon>Pezizales</taxon>
        <taxon>Tuberaceae</taxon>
        <taxon>Choiromyces</taxon>
    </lineage>
</organism>
<reference evidence="2 3" key="1">
    <citation type="journal article" date="2018" name="Nat. Ecol. Evol.">
        <title>Pezizomycetes genomes reveal the molecular basis of ectomycorrhizal truffle lifestyle.</title>
        <authorList>
            <person name="Murat C."/>
            <person name="Payen T."/>
            <person name="Noel B."/>
            <person name="Kuo A."/>
            <person name="Morin E."/>
            <person name="Chen J."/>
            <person name="Kohler A."/>
            <person name="Krizsan K."/>
            <person name="Balestrini R."/>
            <person name="Da Silva C."/>
            <person name="Montanini B."/>
            <person name="Hainaut M."/>
            <person name="Levati E."/>
            <person name="Barry K.W."/>
            <person name="Belfiori B."/>
            <person name="Cichocki N."/>
            <person name="Clum A."/>
            <person name="Dockter R.B."/>
            <person name="Fauchery L."/>
            <person name="Guy J."/>
            <person name="Iotti M."/>
            <person name="Le Tacon F."/>
            <person name="Lindquist E.A."/>
            <person name="Lipzen A."/>
            <person name="Malagnac F."/>
            <person name="Mello A."/>
            <person name="Molinier V."/>
            <person name="Miyauchi S."/>
            <person name="Poulain J."/>
            <person name="Riccioni C."/>
            <person name="Rubini A."/>
            <person name="Sitrit Y."/>
            <person name="Splivallo R."/>
            <person name="Traeger S."/>
            <person name="Wang M."/>
            <person name="Zifcakova L."/>
            <person name="Wipf D."/>
            <person name="Zambonelli A."/>
            <person name="Paolocci F."/>
            <person name="Nowrousian M."/>
            <person name="Ottonello S."/>
            <person name="Baldrian P."/>
            <person name="Spatafora J.W."/>
            <person name="Henrissat B."/>
            <person name="Nagy L.G."/>
            <person name="Aury J.M."/>
            <person name="Wincker P."/>
            <person name="Grigoriev I.V."/>
            <person name="Bonfante P."/>
            <person name="Martin F.M."/>
        </authorList>
    </citation>
    <scope>NUCLEOTIDE SEQUENCE [LARGE SCALE GENOMIC DNA]</scope>
    <source>
        <strain evidence="2 3">120613-1</strain>
    </source>
</reference>
<keyword evidence="3" id="KW-1185">Reference proteome</keyword>
<protein>
    <submittedName>
        <fullName evidence="2">Uncharacterized protein</fullName>
    </submittedName>
</protein>
<evidence type="ECO:0000256" key="1">
    <source>
        <dbReference type="SAM" id="MobiDB-lite"/>
    </source>
</evidence>
<dbReference type="AlphaFoldDB" id="A0A3N4JL72"/>
<sequence>MPPKIIKFLTNHPTQNLVTHNFVRATSISTTLIPHRSFYSTTPSRQTQSSDSPATPAPPSQLPVDPTTTEAVIRCQVTKDRDLELERKCAVNGLWRVTMEVTKECFGTSPNTKFACVNPAEESFLGSVERMRSEIAEARKDSNKKFAEMQKESDKRFEEMQKESDKRCKESDKRFNESEKMINECEKMFKESDKSCKEMWKELEKLKLTTRPLEPVAIAIRRRFFSLYRRSISQASLGGAATIPTGIIAGNHDDLVTDTTLITRDNITDTAMYRRLYGISPQRAQAYLVGKPATMPNPCTSSEQWDAGREEAFRKVFVFFDNASSEERRKFEDPTGGLGGGGEPGRVPNGSMILHTTCARNMTLSMRSMASKSEQMTTSLAQSVIIHNSMTAPEADTKGAHSDAGSVTRYKINWTE</sequence>
<dbReference type="EMBL" id="ML120391">
    <property type="protein sequence ID" value="RPA99003.1"/>
    <property type="molecule type" value="Genomic_DNA"/>
</dbReference>
<feature type="region of interest" description="Disordered" evidence="1">
    <location>
        <begin position="37"/>
        <end position="66"/>
    </location>
</feature>
<evidence type="ECO:0000313" key="3">
    <source>
        <dbReference type="Proteomes" id="UP000276215"/>
    </source>
</evidence>
<evidence type="ECO:0000313" key="2">
    <source>
        <dbReference type="EMBL" id="RPA99003.1"/>
    </source>
</evidence>
<feature type="region of interest" description="Disordered" evidence="1">
    <location>
        <begin position="139"/>
        <end position="171"/>
    </location>
</feature>
<dbReference type="OrthoDB" id="5508883at2759"/>
<feature type="compositionally biased region" description="Polar residues" evidence="1">
    <location>
        <begin position="37"/>
        <end position="46"/>
    </location>
</feature>
<dbReference type="Proteomes" id="UP000276215">
    <property type="component" value="Unassembled WGS sequence"/>
</dbReference>
<name>A0A3N4JL72_9PEZI</name>
<accession>A0A3N4JL72</accession>
<feature type="region of interest" description="Disordered" evidence="1">
    <location>
        <begin position="328"/>
        <end position="349"/>
    </location>
</feature>
<proteinExistence type="predicted"/>